<evidence type="ECO:0000313" key="1">
    <source>
        <dbReference type="EMBL" id="JAH79651.1"/>
    </source>
</evidence>
<reference evidence="1" key="2">
    <citation type="journal article" date="2015" name="Fish Shellfish Immunol.">
        <title>Early steps in the European eel (Anguilla anguilla)-Vibrio vulnificus interaction in the gills: Role of the RtxA13 toxin.</title>
        <authorList>
            <person name="Callol A."/>
            <person name="Pajuelo D."/>
            <person name="Ebbesson L."/>
            <person name="Teles M."/>
            <person name="MacKenzie S."/>
            <person name="Amaro C."/>
        </authorList>
    </citation>
    <scope>NUCLEOTIDE SEQUENCE</scope>
</reference>
<organism evidence="1">
    <name type="scientific">Anguilla anguilla</name>
    <name type="common">European freshwater eel</name>
    <name type="synonym">Muraena anguilla</name>
    <dbReference type="NCBI Taxonomy" id="7936"/>
    <lineage>
        <taxon>Eukaryota</taxon>
        <taxon>Metazoa</taxon>
        <taxon>Chordata</taxon>
        <taxon>Craniata</taxon>
        <taxon>Vertebrata</taxon>
        <taxon>Euteleostomi</taxon>
        <taxon>Actinopterygii</taxon>
        <taxon>Neopterygii</taxon>
        <taxon>Teleostei</taxon>
        <taxon>Anguilliformes</taxon>
        <taxon>Anguillidae</taxon>
        <taxon>Anguilla</taxon>
    </lineage>
</organism>
<dbReference type="AlphaFoldDB" id="A0A0E9VNP7"/>
<sequence>MFKVFECLFQHLNASIYELLPDTKHQQGLGLFFMAVLAHRGHTT</sequence>
<name>A0A0E9VNP7_ANGAN</name>
<proteinExistence type="predicted"/>
<protein>
    <submittedName>
        <fullName evidence="1">Uncharacterized protein</fullName>
    </submittedName>
</protein>
<reference evidence="1" key="1">
    <citation type="submission" date="2014-11" db="EMBL/GenBank/DDBJ databases">
        <authorList>
            <person name="Amaro Gonzalez C."/>
        </authorList>
    </citation>
    <scope>NUCLEOTIDE SEQUENCE</scope>
</reference>
<dbReference type="EMBL" id="GBXM01028926">
    <property type="protein sequence ID" value="JAH79651.1"/>
    <property type="molecule type" value="Transcribed_RNA"/>
</dbReference>
<accession>A0A0E9VNP7</accession>